<evidence type="ECO:0000313" key="2">
    <source>
        <dbReference type="Proteomes" id="UP001237105"/>
    </source>
</evidence>
<comment type="caution">
    <text evidence="1">The sequence shown here is derived from an EMBL/GenBank/DDBJ whole genome shotgun (WGS) entry which is preliminary data.</text>
</comment>
<dbReference type="Proteomes" id="UP001237105">
    <property type="component" value="Unassembled WGS sequence"/>
</dbReference>
<name>A0ABT6SSW9_9ACTN</name>
<protein>
    <recommendedName>
        <fullName evidence="3">DUF4178 domain-containing protein</fullName>
    </recommendedName>
</protein>
<evidence type="ECO:0000313" key="1">
    <source>
        <dbReference type="EMBL" id="MDI3417954.1"/>
    </source>
</evidence>
<gene>
    <name evidence="1" type="ORF">QIT00_05155</name>
</gene>
<organism evidence="1 2">
    <name type="scientific">Streptomyces luteolus</name>
    <dbReference type="NCBI Taxonomy" id="3043615"/>
    <lineage>
        <taxon>Bacteria</taxon>
        <taxon>Bacillati</taxon>
        <taxon>Actinomycetota</taxon>
        <taxon>Actinomycetes</taxon>
        <taxon>Kitasatosporales</taxon>
        <taxon>Streptomycetaceae</taxon>
        <taxon>Streptomyces</taxon>
    </lineage>
</organism>
<proteinExistence type="predicted"/>
<sequence length="170" mass="18944">MGLFDKLTGTERPTSGVTPCSAEEVHAALLALNGPEVPYVVRDGAPEGVDLVAEWRMTEPAWHTFFARTQLSRAVQIRMRLVSGGHEVRVVEEQREVTWVGGSPRIAMSREYGRGPTKTVSRHWTIGRGSDGHVERTETFRYDSSELKEPLRGAVLKAGWTWRGVVFGKL</sequence>
<keyword evidence="2" id="KW-1185">Reference proteome</keyword>
<reference evidence="1 2" key="1">
    <citation type="submission" date="2023-05" db="EMBL/GenBank/DDBJ databases">
        <title>Draft genome sequence of Streptomyces sp. B-S-A12 isolated from a cave soil in Thailand.</title>
        <authorList>
            <person name="Chamroensaksri N."/>
            <person name="Muangham S."/>
        </authorList>
    </citation>
    <scope>NUCLEOTIDE SEQUENCE [LARGE SCALE GENOMIC DNA]</scope>
    <source>
        <strain evidence="1 2">B-S-A12</strain>
    </source>
</reference>
<accession>A0ABT6SSW9</accession>
<dbReference type="EMBL" id="JASCIS010000004">
    <property type="protein sequence ID" value="MDI3417954.1"/>
    <property type="molecule type" value="Genomic_DNA"/>
</dbReference>
<dbReference type="RefSeq" id="WP_282533876.1">
    <property type="nucleotide sequence ID" value="NZ_JASCIS010000004.1"/>
</dbReference>
<evidence type="ECO:0008006" key="3">
    <source>
        <dbReference type="Google" id="ProtNLM"/>
    </source>
</evidence>